<evidence type="ECO:0000313" key="3">
    <source>
        <dbReference type="Proteomes" id="UP000794436"/>
    </source>
</evidence>
<dbReference type="CDD" id="cd00882">
    <property type="entry name" value="Ras_like_GTPase"/>
    <property type="match status" value="1"/>
</dbReference>
<proteinExistence type="predicted"/>
<dbReference type="PANTHER" id="PTHR14659">
    <property type="entry name" value="ALPHA- AND GAMMA-ADAPTIN-BINDING PROTEIN P34"/>
    <property type="match status" value="1"/>
</dbReference>
<reference evidence="2" key="1">
    <citation type="submission" date="2019-03" db="EMBL/GenBank/DDBJ databases">
        <title>Long read genome sequence of the mycoparasitic Pythium oligandrum ATCC 38472 isolated from sugarbeet rhizosphere.</title>
        <authorList>
            <person name="Gaulin E."/>
        </authorList>
    </citation>
    <scope>NUCLEOTIDE SEQUENCE</scope>
    <source>
        <strain evidence="2">ATCC 38472_TT</strain>
    </source>
</reference>
<dbReference type="Pfam" id="PF10199">
    <property type="entry name" value="Adaptin_binding"/>
    <property type="match status" value="1"/>
</dbReference>
<name>A0A8K1FQQ1_PYTOL</name>
<comment type="caution">
    <text evidence="2">The sequence shown here is derived from an EMBL/GenBank/DDBJ whole genome shotgun (WGS) entry which is preliminary data.</text>
</comment>
<gene>
    <name evidence="2" type="ORF">Poli38472_001815</name>
</gene>
<keyword evidence="3" id="KW-1185">Reference proteome</keyword>
<dbReference type="OrthoDB" id="1741717at2759"/>
<dbReference type="PANTHER" id="PTHR14659:SF1">
    <property type="entry name" value="ALPHA- AND GAMMA-ADAPTIN-BINDING PROTEIN P34"/>
    <property type="match status" value="1"/>
</dbReference>
<dbReference type="Gene3D" id="3.40.50.11960">
    <property type="match status" value="1"/>
</dbReference>
<protein>
    <submittedName>
        <fullName evidence="2">Uncharacterized protein</fullName>
    </submittedName>
</protein>
<feature type="region of interest" description="Disordered" evidence="1">
    <location>
        <begin position="207"/>
        <end position="253"/>
    </location>
</feature>
<accession>A0A8K1FQQ1</accession>
<dbReference type="InterPro" id="IPR019341">
    <property type="entry name" value="Alpha/Gamma-adaptin-bd_p34"/>
</dbReference>
<sequence length="331" mass="35567">MATPASPSRILVLGADAQVTHAILKRLIALSTSEPSGDDAGPVDVLPLTLKTKYYEADVEFHVHDVEANEIVTALQHDAEEYEALLWVVDATIDRSFVEVQHFVEKSLEELSFDVSLLIGHGADKASKAQVEKMEGWCQENGFEFIPVDETAVEAAAKAAEGLADEKQGVDRVLEALECNMWRSMEMLPPPPRANAQLTKVKEELATQEAEAGEDKATVSPPPAPAASPDTPSTPAPTEASATTTTSAPPVSDADRLQASLAALGLAGEGMDDDPDLAAFGNLLSQVRRIRQTGQNLSDQERRQQAEQVAMQLWNLLGADESDDDEGKDSD</sequence>
<feature type="compositionally biased region" description="Low complexity" evidence="1">
    <location>
        <begin position="227"/>
        <end position="252"/>
    </location>
</feature>
<organism evidence="2 3">
    <name type="scientific">Pythium oligandrum</name>
    <name type="common">Mycoparasitic fungus</name>
    <dbReference type="NCBI Taxonomy" id="41045"/>
    <lineage>
        <taxon>Eukaryota</taxon>
        <taxon>Sar</taxon>
        <taxon>Stramenopiles</taxon>
        <taxon>Oomycota</taxon>
        <taxon>Peronosporomycetes</taxon>
        <taxon>Pythiales</taxon>
        <taxon>Pythiaceae</taxon>
        <taxon>Pythium</taxon>
    </lineage>
</organism>
<evidence type="ECO:0000256" key="1">
    <source>
        <dbReference type="SAM" id="MobiDB-lite"/>
    </source>
</evidence>
<dbReference type="Proteomes" id="UP000794436">
    <property type="component" value="Unassembled WGS sequence"/>
</dbReference>
<dbReference type="EMBL" id="SPLM01000001">
    <property type="protein sequence ID" value="TMW69659.1"/>
    <property type="molecule type" value="Genomic_DNA"/>
</dbReference>
<evidence type="ECO:0000313" key="2">
    <source>
        <dbReference type="EMBL" id="TMW69659.1"/>
    </source>
</evidence>
<dbReference type="AlphaFoldDB" id="A0A8K1FQQ1"/>